<dbReference type="EMBL" id="CP014034">
    <property type="protein sequence ID" value="AMF92289.1"/>
    <property type="molecule type" value="Genomic_DNA"/>
</dbReference>
<sequence length="301" mass="34793">MREFSPLTLSNPITQLSNEPGTPAFWLFSQYLVNEFQLAQLYEPGVLRDQESEYLHQYRVSLRRCRSLLSIMAGLYQSKPVSLLLQQFKTLMEPTGKVRDLDVFINPQSHDAAIFAKLTPLLPFVQTERVQAFELLTLWLKGKEYRELKQATYASLLDCAQHPSDMGLGDIAEFAQTQWNEHHKRLLKRIDKVDAHSSDEAIHNVRIAGKKVRYLADFGLAFKLNTRSGLSLKKLKQLQTELGEFNDTASQIVFCRDHLAPLQYEVQTSGAIAEFIEHTLERHKQNKQRILHSLHKLHRRK</sequence>
<dbReference type="GeneID" id="29384481"/>
<keyword evidence="4" id="KW-1185">Reference proteome</keyword>
<evidence type="ECO:0000313" key="5">
    <source>
        <dbReference type="Proteomes" id="UP000254626"/>
    </source>
</evidence>
<dbReference type="AlphaFoldDB" id="A0AAX2LXU5"/>
<reference evidence="4" key="1">
    <citation type="submission" date="2015-12" db="EMBL/GenBank/DDBJ databases">
        <title>FDA dAtabase for Regulatory Grade micrObial Sequences (FDA-ARGOS): Supporting development and validation of Infectious Disease Dx tests.</title>
        <authorList>
            <person name="Hoffmann M."/>
            <person name="Allard M."/>
            <person name="Evans P."/>
            <person name="Brown E."/>
            <person name="Tallon L.J."/>
            <person name="Sadzewicz L."/>
            <person name="Sengamalay N."/>
            <person name="Ott S."/>
            <person name="Godinez A."/>
            <person name="Nagaraj S."/>
            <person name="Vyas G."/>
            <person name="Aluvathingal J."/>
            <person name="Nadendla S."/>
            <person name="Geyer C."/>
            <person name="Sichtig H."/>
        </authorList>
    </citation>
    <scope>NUCLEOTIDE SEQUENCE [LARGE SCALE GENOMIC DNA]</scope>
    <source>
        <strain evidence="4">ATCC 33809</strain>
    </source>
</reference>
<dbReference type="RefSeq" id="WP_061055460.1">
    <property type="nucleotide sequence ID" value="NZ_CABLBX010000004.1"/>
</dbReference>
<evidence type="ECO:0000313" key="2">
    <source>
        <dbReference type="EMBL" id="AMF92289.1"/>
    </source>
</evidence>
<dbReference type="Proteomes" id="UP000254626">
    <property type="component" value="Unassembled WGS sequence"/>
</dbReference>
<dbReference type="Proteomes" id="UP000057088">
    <property type="component" value="Chromosome 1"/>
</dbReference>
<proteinExistence type="predicted"/>
<dbReference type="Gene3D" id="1.40.20.10">
    <property type="entry name" value="CHAD domain"/>
    <property type="match status" value="1"/>
</dbReference>
<accession>A0AAX2LXU5</accession>
<dbReference type="EMBL" id="UHIP01000002">
    <property type="protein sequence ID" value="SUQ27121.1"/>
    <property type="molecule type" value="Genomic_DNA"/>
</dbReference>
<gene>
    <name evidence="2" type="ORF">AL536_02065</name>
    <name evidence="3" type="ORF">NCTC11327_03990</name>
</gene>
<dbReference type="PROSITE" id="PS51708">
    <property type="entry name" value="CHAD"/>
    <property type="match status" value="1"/>
</dbReference>
<reference evidence="2" key="2">
    <citation type="submission" date="2018-01" db="EMBL/GenBank/DDBJ databases">
        <title>FDA dAtabase for Regulatory Grade micrObial Sequences (FDA-ARGOS): Supporting development and validation of Infectious Disease Dx tests.</title>
        <authorList>
            <person name="Hoffmann M."/>
            <person name="Allard M."/>
            <person name="Evans P."/>
            <person name="Brown E."/>
            <person name="Tallon L."/>
            <person name="Sadzewicz L."/>
            <person name="Sengamalay N."/>
            <person name="Ott S."/>
            <person name="Godinez A."/>
            <person name="Nagaraj S."/>
            <person name="Vyas G."/>
            <person name="Aluvathingal J."/>
            <person name="Nadendla S."/>
            <person name="Geyer C."/>
            <person name="Sichtig H."/>
        </authorList>
    </citation>
    <scope>NUCLEOTIDE SEQUENCE</scope>
    <source>
        <strain evidence="2">ATCC 33809</strain>
    </source>
</reference>
<evidence type="ECO:0000313" key="3">
    <source>
        <dbReference type="EMBL" id="SUQ27121.1"/>
    </source>
</evidence>
<evidence type="ECO:0000259" key="1">
    <source>
        <dbReference type="PROSITE" id="PS51708"/>
    </source>
</evidence>
<dbReference type="PANTHER" id="PTHR39339:SF1">
    <property type="entry name" value="CHAD DOMAIN-CONTAINING PROTEIN"/>
    <property type="match status" value="1"/>
</dbReference>
<evidence type="ECO:0000313" key="4">
    <source>
        <dbReference type="Proteomes" id="UP000057088"/>
    </source>
</evidence>
<dbReference type="InterPro" id="IPR007899">
    <property type="entry name" value="CHAD_dom"/>
</dbReference>
<organism evidence="3 5">
    <name type="scientific">Vibrio fluvialis</name>
    <dbReference type="NCBI Taxonomy" id="676"/>
    <lineage>
        <taxon>Bacteria</taxon>
        <taxon>Pseudomonadati</taxon>
        <taxon>Pseudomonadota</taxon>
        <taxon>Gammaproteobacteria</taxon>
        <taxon>Vibrionales</taxon>
        <taxon>Vibrionaceae</taxon>
        <taxon>Vibrio</taxon>
    </lineage>
</organism>
<dbReference type="Pfam" id="PF05235">
    <property type="entry name" value="CHAD"/>
    <property type="match status" value="1"/>
</dbReference>
<dbReference type="InterPro" id="IPR038186">
    <property type="entry name" value="CHAD_dom_sf"/>
</dbReference>
<protein>
    <submittedName>
        <fullName evidence="3">CHAD domain protein</fullName>
    </submittedName>
    <submittedName>
        <fullName evidence="2">CHAD domain-containing protein</fullName>
    </submittedName>
</protein>
<dbReference type="PANTHER" id="PTHR39339">
    <property type="entry name" value="SLR1444 PROTEIN"/>
    <property type="match status" value="1"/>
</dbReference>
<dbReference type="SMART" id="SM00880">
    <property type="entry name" value="CHAD"/>
    <property type="match status" value="1"/>
</dbReference>
<reference evidence="3 5" key="3">
    <citation type="submission" date="2018-06" db="EMBL/GenBank/DDBJ databases">
        <authorList>
            <consortium name="Pathogen Informatics"/>
            <person name="Doyle S."/>
        </authorList>
    </citation>
    <scope>NUCLEOTIDE SEQUENCE [LARGE SCALE GENOMIC DNA]</scope>
    <source>
        <strain evidence="3 5">NCTC11327</strain>
    </source>
</reference>
<feature type="domain" description="CHAD" evidence="1">
    <location>
        <begin position="21"/>
        <end position="301"/>
    </location>
</feature>
<dbReference type="KEGG" id="vfl:AL536_02065"/>
<name>A0AAX2LXU5_VIBFL</name>